<gene>
    <name evidence="1" type="ORF">NB063_16030</name>
</gene>
<evidence type="ECO:0000313" key="2">
    <source>
        <dbReference type="Proteomes" id="UP001202961"/>
    </source>
</evidence>
<dbReference type="EMBL" id="JAMQBK010000040">
    <property type="protein sequence ID" value="MCM2372114.1"/>
    <property type="molecule type" value="Genomic_DNA"/>
</dbReference>
<name>A0ABT0U624_9BACT</name>
<accession>A0ABT0U624</accession>
<dbReference type="RefSeq" id="WP_250929749.1">
    <property type="nucleotide sequence ID" value="NZ_JAMQBK010000040.1"/>
</dbReference>
<keyword evidence="2" id="KW-1185">Reference proteome</keyword>
<dbReference type="Proteomes" id="UP001202961">
    <property type="component" value="Unassembled WGS sequence"/>
</dbReference>
<organism evidence="1 2">
    <name type="scientific">Aporhodopirellula aestuarii</name>
    <dbReference type="NCBI Taxonomy" id="2950107"/>
    <lineage>
        <taxon>Bacteria</taxon>
        <taxon>Pseudomonadati</taxon>
        <taxon>Planctomycetota</taxon>
        <taxon>Planctomycetia</taxon>
        <taxon>Pirellulales</taxon>
        <taxon>Pirellulaceae</taxon>
        <taxon>Aporhodopirellula</taxon>
    </lineage>
</organism>
<evidence type="ECO:0000313" key="1">
    <source>
        <dbReference type="EMBL" id="MCM2372114.1"/>
    </source>
</evidence>
<proteinExistence type="predicted"/>
<sequence length="456" mass="48670">MSQQSDRKSRPSSLLTLCFLGVAMLAFHGLVPRPLMAAGEVITQMTNGLLVIDGDGNANRIEVTQSKSYLEVTGVDTKVRFEGRIGYQVTDNLAIFPISGTQYEDIYGLVISLDDGDDHVAFPDSGGIALDNISINMGYGRDSVSGINLDLSDGANIYSYGHLSVDLQNSVMKGFLGINAEEIVVRDTRVGLGDGDNSYGTFLLGADSLVVTELQTSDLLVTTNSGNGFGVNTVTMNGLYVAYDAHFDGDFGDDTFGLYNALFEGDVTMKTFDSNDSESPAVDRVELRNVTVIGSTSVETGPDRLGDSFQIRDCLLGRSSFQPGNGANELLVEDLVASYEFTYFGGVDRDVVNFDSVDINGDVRVYTSSGDDTVDLKGARAIGSLIVQLGAGNDVLAISNQSSAQFADLDGGSNSRGIDSLMMSGRFDRTDITGFENNSDPILQIGTGEISGGRRW</sequence>
<comment type="caution">
    <text evidence="1">The sequence shown here is derived from an EMBL/GenBank/DDBJ whole genome shotgun (WGS) entry which is preliminary data.</text>
</comment>
<protein>
    <submittedName>
        <fullName evidence="1">Uncharacterized protein</fullName>
    </submittedName>
</protein>
<reference evidence="1 2" key="1">
    <citation type="journal article" date="2022" name="Syst. Appl. Microbiol.">
        <title>Rhodopirellula aestuarii sp. nov., a novel member of the genus Rhodopirellula isolated from brackish sediments collected in the Tagus River estuary, Portugal.</title>
        <authorList>
            <person name="Vitorino I.R."/>
            <person name="Klimek D."/>
            <person name="Calusinska M."/>
            <person name="Lobo-da-Cunha A."/>
            <person name="Vasconcelos V."/>
            <person name="Lage O.M."/>
        </authorList>
    </citation>
    <scope>NUCLEOTIDE SEQUENCE [LARGE SCALE GENOMIC DNA]</scope>
    <source>
        <strain evidence="1 2">ICT_H3.1</strain>
    </source>
</reference>